<protein>
    <submittedName>
        <fullName evidence="1">Uncharacterized protein</fullName>
    </submittedName>
</protein>
<dbReference type="Proteomes" id="UP000814140">
    <property type="component" value="Unassembled WGS sequence"/>
</dbReference>
<evidence type="ECO:0000313" key="2">
    <source>
        <dbReference type="Proteomes" id="UP000814140"/>
    </source>
</evidence>
<reference evidence="1" key="2">
    <citation type="journal article" date="2022" name="New Phytol.">
        <title>Evolutionary transition to the ectomycorrhizal habit in the genomes of a hyperdiverse lineage of mushroom-forming fungi.</title>
        <authorList>
            <person name="Looney B."/>
            <person name="Miyauchi S."/>
            <person name="Morin E."/>
            <person name="Drula E."/>
            <person name="Courty P.E."/>
            <person name="Kohler A."/>
            <person name="Kuo A."/>
            <person name="LaButti K."/>
            <person name="Pangilinan J."/>
            <person name="Lipzen A."/>
            <person name="Riley R."/>
            <person name="Andreopoulos W."/>
            <person name="He G."/>
            <person name="Johnson J."/>
            <person name="Nolan M."/>
            <person name="Tritt A."/>
            <person name="Barry K.W."/>
            <person name="Grigoriev I.V."/>
            <person name="Nagy L.G."/>
            <person name="Hibbett D."/>
            <person name="Henrissat B."/>
            <person name="Matheny P.B."/>
            <person name="Labbe J."/>
            <person name="Martin F.M."/>
        </authorList>
    </citation>
    <scope>NUCLEOTIDE SEQUENCE</scope>
    <source>
        <strain evidence="1">HHB10654</strain>
    </source>
</reference>
<sequence length="216" mass="22840">MLPNLFFLSLAALAPVTYGSSLRRASTSAISCLSIGTGNLTAYTPGNNVLPAAGSPVSLLSVSATTSILIIGGAGDLFELQACSSTYMGYPEEERDIDTTIYFGHIIPVKRSPAQPLTCLSVPLQSSGATDPYQIVNFPCSYADNATQITQFWKVSQSTKSLDSSLSFLGKTSTDPNEIQWSLIMGRAFDVNAPAILATANTGSRAVPLDVKFELT</sequence>
<evidence type="ECO:0000313" key="1">
    <source>
        <dbReference type="EMBL" id="KAI0063001.1"/>
    </source>
</evidence>
<dbReference type="EMBL" id="MU277205">
    <property type="protein sequence ID" value="KAI0063001.1"/>
    <property type="molecule type" value="Genomic_DNA"/>
</dbReference>
<accession>A0ACB8T4H3</accession>
<organism evidence="1 2">
    <name type="scientific">Artomyces pyxidatus</name>
    <dbReference type="NCBI Taxonomy" id="48021"/>
    <lineage>
        <taxon>Eukaryota</taxon>
        <taxon>Fungi</taxon>
        <taxon>Dikarya</taxon>
        <taxon>Basidiomycota</taxon>
        <taxon>Agaricomycotina</taxon>
        <taxon>Agaricomycetes</taxon>
        <taxon>Russulales</taxon>
        <taxon>Auriscalpiaceae</taxon>
        <taxon>Artomyces</taxon>
    </lineage>
</organism>
<comment type="caution">
    <text evidence="1">The sequence shown here is derived from an EMBL/GenBank/DDBJ whole genome shotgun (WGS) entry which is preliminary data.</text>
</comment>
<gene>
    <name evidence="1" type="ORF">BV25DRAFT_1915733</name>
</gene>
<reference evidence="1" key="1">
    <citation type="submission" date="2021-03" db="EMBL/GenBank/DDBJ databases">
        <authorList>
            <consortium name="DOE Joint Genome Institute"/>
            <person name="Ahrendt S."/>
            <person name="Looney B.P."/>
            <person name="Miyauchi S."/>
            <person name="Morin E."/>
            <person name="Drula E."/>
            <person name="Courty P.E."/>
            <person name="Chicoki N."/>
            <person name="Fauchery L."/>
            <person name="Kohler A."/>
            <person name="Kuo A."/>
            <person name="Labutti K."/>
            <person name="Pangilinan J."/>
            <person name="Lipzen A."/>
            <person name="Riley R."/>
            <person name="Andreopoulos W."/>
            <person name="He G."/>
            <person name="Johnson J."/>
            <person name="Barry K.W."/>
            <person name="Grigoriev I.V."/>
            <person name="Nagy L."/>
            <person name="Hibbett D."/>
            <person name="Henrissat B."/>
            <person name="Matheny P.B."/>
            <person name="Labbe J."/>
            <person name="Martin F."/>
        </authorList>
    </citation>
    <scope>NUCLEOTIDE SEQUENCE</scope>
    <source>
        <strain evidence="1">HHB10654</strain>
    </source>
</reference>
<name>A0ACB8T4H3_9AGAM</name>
<proteinExistence type="predicted"/>
<keyword evidence="2" id="KW-1185">Reference proteome</keyword>